<dbReference type="RefSeq" id="WP_149113046.1">
    <property type="nucleotide sequence ID" value="NZ_CP042425.1"/>
</dbReference>
<proteinExistence type="predicted"/>
<evidence type="ECO:0000313" key="2">
    <source>
        <dbReference type="Proteomes" id="UP000324974"/>
    </source>
</evidence>
<accession>A0A5C1AI71</accession>
<name>A0A5C1AI71_9BACT</name>
<dbReference type="KEGG" id="lrs:PX52LOC_05567"/>
<reference evidence="2" key="1">
    <citation type="submission" date="2019-08" db="EMBL/GenBank/DDBJ databases">
        <title>Limnoglobus roseus gen. nov., sp. nov., a novel freshwater planctomycete with a giant genome from the family Gemmataceae.</title>
        <authorList>
            <person name="Kulichevskaya I.S."/>
            <person name="Naumoff D.G."/>
            <person name="Miroshnikov K."/>
            <person name="Ivanova A."/>
            <person name="Philippov D.A."/>
            <person name="Hakobyan A."/>
            <person name="Rijpstra I.C."/>
            <person name="Sinninghe Damste J.S."/>
            <person name="Liesack W."/>
            <person name="Dedysh S.N."/>
        </authorList>
    </citation>
    <scope>NUCLEOTIDE SEQUENCE [LARGE SCALE GENOMIC DNA]</scope>
    <source>
        <strain evidence="2">PX52</strain>
    </source>
</reference>
<gene>
    <name evidence="1" type="ORF">PX52LOC_05567</name>
</gene>
<sequence>MPKPPFPLRAEAQDFWNAHADQLERDGILTAKDLHAFAVCALTWQRICELQEFRAGADNYREMIQLANMTKQFHSFAKQFGLMPRERAHSKLDRPKEEQKDEFGL</sequence>
<dbReference type="AlphaFoldDB" id="A0A5C1AI71"/>
<evidence type="ECO:0008006" key="3">
    <source>
        <dbReference type="Google" id="ProtNLM"/>
    </source>
</evidence>
<dbReference type="Proteomes" id="UP000324974">
    <property type="component" value="Chromosome"/>
</dbReference>
<evidence type="ECO:0000313" key="1">
    <source>
        <dbReference type="EMBL" id="QEL18540.1"/>
    </source>
</evidence>
<dbReference type="InterPro" id="IPR006448">
    <property type="entry name" value="Phage_term_ssu_P27"/>
</dbReference>
<dbReference type="EMBL" id="CP042425">
    <property type="protein sequence ID" value="QEL18540.1"/>
    <property type="molecule type" value="Genomic_DNA"/>
</dbReference>
<keyword evidence="2" id="KW-1185">Reference proteome</keyword>
<organism evidence="1 2">
    <name type="scientific">Limnoglobus roseus</name>
    <dbReference type="NCBI Taxonomy" id="2598579"/>
    <lineage>
        <taxon>Bacteria</taxon>
        <taxon>Pseudomonadati</taxon>
        <taxon>Planctomycetota</taxon>
        <taxon>Planctomycetia</taxon>
        <taxon>Gemmatales</taxon>
        <taxon>Gemmataceae</taxon>
        <taxon>Limnoglobus</taxon>
    </lineage>
</organism>
<protein>
    <recommendedName>
        <fullName evidence="3">Phage terminase small subunit P27 family</fullName>
    </recommendedName>
</protein>
<dbReference type="Pfam" id="PF05119">
    <property type="entry name" value="Terminase_4"/>
    <property type="match status" value="1"/>
</dbReference>